<protein>
    <submittedName>
        <fullName evidence="4">Uncharacterized conserved protein, heparinase superfamily</fullName>
    </submittedName>
</protein>
<dbReference type="Pfam" id="PF07940">
    <property type="entry name" value="Hepar_II_III_C"/>
    <property type="match status" value="1"/>
</dbReference>
<dbReference type="InterPro" id="IPR031680">
    <property type="entry name" value="Hepar_II_III_N"/>
</dbReference>
<name>A0A1G5NQN4_AFIMA</name>
<dbReference type="OrthoDB" id="9787373at2"/>
<dbReference type="Gene3D" id="2.70.98.70">
    <property type="match status" value="1"/>
</dbReference>
<dbReference type="STRING" id="1120955.SAMN03080610_02372"/>
<evidence type="ECO:0000313" key="4">
    <source>
        <dbReference type="EMBL" id="SCZ38990.1"/>
    </source>
</evidence>
<keyword evidence="5" id="KW-1185">Reference proteome</keyword>
<dbReference type="AlphaFoldDB" id="A0A1G5NQN4"/>
<gene>
    <name evidence="4" type="ORF">SAMN03080610_02372</name>
</gene>
<evidence type="ECO:0000313" key="5">
    <source>
        <dbReference type="Proteomes" id="UP000199347"/>
    </source>
</evidence>
<reference evidence="4 5" key="1">
    <citation type="submission" date="2016-10" db="EMBL/GenBank/DDBJ databases">
        <authorList>
            <person name="de Groot N.N."/>
        </authorList>
    </citation>
    <scope>NUCLEOTIDE SEQUENCE [LARGE SCALE GENOMIC DNA]</scope>
    <source>
        <strain evidence="4 5">DSM 2698</strain>
    </source>
</reference>
<dbReference type="Proteomes" id="UP000199347">
    <property type="component" value="Unassembled WGS sequence"/>
</dbReference>
<dbReference type="Pfam" id="PF16889">
    <property type="entry name" value="Hepar_II_III_N"/>
    <property type="match status" value="1"/>
</dbReference>
<dbReference type="GO" id="GO:0030313">
    <property type="term" value="C:cell envelope"/>
    <property type="evidence" value="ECO:0007669"/>
    <property type="project" value="UniProtKB-SubCell"/>
</dbReference>
<evidence type="ECO:0000256" key="1">
    <source>
        <dbReference type="ARBA" id="ARBA00004196"/>
    </source>
</evidence>
<comment type="subcellular location">
    <subcellularLocation>
        <location evidence="1">Cell envelope</location>
    </subcellularLocation>
</comment>
<feature type="domain" description="Heparinase II/III-like C-terminal" evidence="2">
    <location>
        <begin position="311"/>
        <end position="551"/>
    </location>
</feature>
<sequence>MAPLASSDRWRLTLSRAERVSRRLRLGTLIGTPAFIGGGGRSQLLIAPPDLRTADPTIAEEVYSGRFSFAGQWVETKGKSPFEMIPPSSDWAEELHGFGWLRHLKAAATPVARSNAQVIVHDWMSAERRHHAVAWEPPVVARRTMSLLSQSALVLEGADHDFYRLYVRSMLRHAHFLRKSFYAAEPGLPRLQVAIALAMAGLCLSRQERHAKRGLERVSHEIGVQFLPDGGHISRSPAAILEALLDLLPLRQTVVARGQHPPEAILGAIDRAMPMLRFFRHADGAFAQFNGASAGGRDQLSTVLAYDEALGKPVASAPYSAFERLEAGDAALIVDAGTPPPLAFSAEAHAGTLAFEFSHNGQRLIINCGAPRARYEALRRAARLTAAHSTATLADTSSSRLEAEGERVLLVSGPKRVERNRRQEKDGTILLELSHDGYAKTLGFVHRRQLVLSGDGLTLEGRDLFEGNGSERTPFDIRFHLEPSVGVEVPEDTDLPPHIDLVLSDGAVWRFTADQPLALEESTIFSLSRGSGRSLQIVVSGEVGDAHAVAWRLARLA</sequence>
<dbReference type="GO" id="GO:0016829">
    <property type="term" value="F:lyase activity"/>
    <property type="evidence" value="ECO:0007669"/>
    <property type="project" value="InterPro"/>
</dbReference>
<feature type="domain" description="Heparin-sulfate lyase N-terminal" evidence="3">
    <location>
        <begin position="128"/>
        <end position="259"/>
    </location>
</feature>
<dbReference type="InterPro" id="IPR008929">
    <property type="entry name" value="Chondroitin_lyas"/>
</dbReference>
<dbReference type="InterPro" id="IPR012480">
    <property type="entry name" value="Hepar_II_III_C"/>
</dbReference>
<evidence type="ECO:0000259" key="3">
    <source>
        <dbReference type="Pfam" id="PF16889"/>
    </source>
</evidence>
<dbReference type="Gene3D" id="1.50.10.100">
    <property type="entry name" value="Chondroitin AC/alginate lyase"/>
    <property type="match status" value="1"/>
</dbReference>
<dbReference type="EMBL" id="FMVW01000005">
    <property type="protein sequence ID" value="SCZ38990.1"/>
    <property type="molecule type" value="Genomic_DNA"/>
</dbReference>
<proteinExistence type="predicted"/>
<accession>A0A1G5NQN4</accession>
<organism evidence="4 5">
    <name type="scientific">Afifella marina DSM 2698</name>
    <dbReference type="NCBI Taxonomy" id="1120955"/>
    <lineage>
        <taxon>Bacteria</taxon>
        <taxon>Pseudomonadati</taxon>
        <taxon>Pseudomonadota</taxon>
        <taxon>Alphaproteobacteria</taxon>
        <taxon>Hyphomicrobiales</taxon>
        <taxon>Afifellaceae</taxon>
        <taxon>Afifella</taxon>
    </lineage>
</organism>
<evidence type="ECO:0000259" key="2">
    <source>
        <dbReference type="Pfam" id="PF07940"/>
    </source>
</evidence>